<dbReference type="PROSITE" id="PS51257">
    <property type="entry name" value="PROKAR_LIPOPROTEIN"/>
    <property type="match status" value="1"/>
</dbReference>
<dbReference type="OrthoDB" id="9764939at2"/>
<feature type="domain" description="Peptidase M28" evidence="1">
    <location>
        <begin position="97"/>
        <end position="289"/>
    </location>
</feature>
<name>I0WE16_9FLAO</name>
<gene>
    <name evidence="2" type="ORF">W5A_08877</name>
</gene>
<accession>I0WE16</accession>
<dbReference type="PANTHER" id="PTHR12147:SF26">
    <property type="entry name" value="PEPTIDASE M28 DOMAIN-CONTAINING PROTEIN"/>
    <property type="match status" value="1"/>
</dbReference>
<evidence type="ECO:0000313" key="3">
    <source>
        <dbReference type="Proteomes" id="UP000005938"/>
    </source>
</evidence>
<dbReference type="InterPro" id="IPR007484">
    <property type="entry name" value="Peptidase_M28"/>
</dbReference>
<dbReference type="STRING" id="946077.W5A_08877"/>
<reference evidence="2 3" key="1">
    <citation type="journal article" date="2012" name="J. Bacteriol.">
        <title>Genome Sequence of the Halotolerant Bacterium Imtechella halotolerans K1T.</title>
        <authorList>
            <person name="Kumar S."/>
            <person name="Vikram S."/>
            <person name="Subramanian S."/>
            <person name="Raghava G.P."/>
            <person name="Pinnaka A.K."/>
        </authorList>
    </citation>
    <scope>NUCLEOTIDE SEQUENCE [LARGE SCALE GENOMIC DNA]</scope>
    <source>
        <strain evidence="2 3">K1</strain>
    </source>
</reference>
<protein>
    <submittedName>
        <fullName evidence="2">Peptidase M28</fullName>
    </submittedName>
</protein>
<dbReference type="GO" id="GO:0006508">
    <property type="term" value="P:proteolysis"/>
    <property type="evidence" value="ECO:0007669"/>
    <property type="project" value="InterPro"/>
</dbReference>
<comment type="caution">
    <text evidence="2">The sequence shown here is derived from an EMBL/GenBank/DDBJ whole genome shotgun (WGS) entry which is preliminary data.</text>
</comment>
<dbReference type="InterPro" id="IPR045175">
    <property type="entry name" value="M28_fam"/>
</dbReference>
<dbReference type="Gene3D" id="3.40.630.10">
    <property type="entry name" value="Zn peptidases"/>
    <property type="match status" value="1"/>
</dbReference>
<dbReference type="EMBL" id="AJJU01000010">
    <property type="protein sequence ID" value="EID74632.1"/>
    <property type="molecule type" value="Genomic_DNA"/>
</dbReference>
<organism evidence="2 3">
    <name type="scientific">Imtechella halotolerans K1</name>
    <dbReference type="NCBI Taxonomy" id="946077"/>
    <lineage>
        <taxon>Bacteria</taxon>
        <taxon>Pseudomonadati</taxon>
        <taxon>Bacteroidota</taxon>
        <taxon>Flavobacteriia</taxon>
        <taxon>Flavobacteriales</taxon>
        <taxon>Flavobacteriaceae</taxon>
        <taxon>Imtechella</taxon>
    </lineage>
</organism>
<dbReference type="PANTHER" id="PTHR12147">
    <property type="entry name" value="METALLOPEPTIDASE M28 FAMILY MEMBER"/>
    <property type="match status" value="1"/>
</dbReference>
<evidence type="ECO:0000259" key="1">
    <source>
        <dbReference type="Pfam" id="PF04389"/>
    </source>
</evidence>
<keyword evidence="3" id="KW-1185">Reference proteome</keyword>
<dbReference type="SUPFAM" id="SSF53187">
    <property type="entry name" value="Zn-dependent exopeptidases"/>
    <property type="match status" value="1"/>
</dbReference>
<sequence>MKIFFLLFILIAVSCKSVDNTDKASKKFTDNIPLSTEESVGDLMKFLASDELQGRNTGTIGIELAADHIEGIFTKHGVKPYFEYYKDTLQRMSNAFNVVGYLEGTDPVLKNEFIIIGAHYDHIGVVKPIENDSIANGANDNATGTTAVVELAKYFGRAKTNKRSLLFVLFTAEEMGLVGAKDLAKRLKEDNFSMYTMVNFEMIGVPMTSTYKAYLTGFKKSNMAQKINEYAGKELVGFLPQAEEYQLFKRSDNYSFFEEFKLPAQTISTFDFTNYEYYHHVKDEVQFMDFGFMSTLINDMIPVIEKMAGTSDKEIKMY</sequence>
<dbReference type="Pfam" id="PF04389">
    <property type="entry name" value="Peptidase_M28"/>
    <property type="match status" value="1"/>
</dbReference>
<dbReference type="Proteomes" id="UP000005938">
    <property type="component" value="Unassembled WGS sequence"/>
</dbReference>
<dbReference type="GO" id="GO:0008235">
    <property type="term" value="F:metalloexopeptidase activity"/>
    <property type="evidence" value="ECO:0007669"/>
    <property type="project" value="InterPro"/>
</dbReference>
<dbReference type="PATRIC" id="fig|946077.3.peg.1798"/>
<proteinExistence type="predicted"/>
<dbReference type="RefSeq" id="WP_008239646.1">
    <property type="nucleotide sequence ID" value="NZ_AJJU01000010.1"/>
</dbReference>
<dbReference type="AlphaFoldDB" id="I0WE16"/>
<evidence type="ECO:0000313" key="2">
    <source>
        <dbReference type="EMBL" id="EID74632.1"/>
    </source>
</evidence>
<dbReference type="eggNOG" id="COG2234">
    <property type="taxonomic scope" value="Bacteria"/>
</dbReference>